<dbReference type="NCBIfam" id="TIGR01667">
    <property type="entry name" value="YCCS_YHFK"/>
    <property type="match status" value="1"/>
</dbReference>
<proteinExistence type="inferred from homology"/>
<evidence type="ECO:0000259" key="8">
    <source>
        <dbReference type="Pfam" id="PF12805"/>
    </source>
</evidence>
<evidence type="ECO:0000256" key="1">
    <source>
        <dbReference type="ARBA" id="ARBA00004651"/>
    </source>
</evidence>
<dbReference type="InterPro" id="IPR010019">
    <property type="entry name" value="Integral_membrane_YccS"/>
</dbReference>
<dbReference type="Pfam" id="PF12805">
    <property type="entry name" value="FUSC-like"/>
    <property type="match status" value="1"/>
</dbReference>
<dbReference type="InterPro" id="IPR010020">
    <property type="entry name" value="Integral_membrane_YCCS_YHJK"/>
</dbReference>
<dbReference type="GO" id="GO:0005886">
    <property type="term" value="C:plasma membrane"/>
    <property type="evidence" value="ECO:0007669"/>
    <property type="project" value="UniProtKB-SubCell"/>
</dbReference>
<keyword evidence="4 7" id="KW-1133">Transmembrane helix</keyword>
<dbReference type="PANTHER" id="PTHR30509">
    <property type="entry name" value="P-HYDROXYBENZOIC ACID EFFLUX PUMP SUBUNIT-RELATED"/>
    <property type="match status" value="1"/>
</dbReference>
<evidence type="ECO:0000313" key="11">
    <source>
        <dbReference type="Proteomes" id="UP000294702"/>
    </source>
</evidence>
<feature type="domain" description="Integral membrane bound transporter" evidence="9">
    <location>
        <begin position="394"/>
        <end position="517"/>
    </location>
</feature>
<dbReference type="PANTHER" id="PTHR30509:SF8">
    <property type="entry name" value="INNER MEMBRANE PROTEIN YCCS"/>
    <property type="match status" value="1"/>
</dbReference>
<evidence type="ECO:0000256" key="7">
    <source>
        <dbReference type="SAM" id="Phobius"/>
    </source>
</evidence>
<evidence type="ECO:0000259" key="9">
    <source>
        <dbReference type="Pfam" id="PF13515"/>
    </source>
</evidence>
<keyword evidence="5 7" id="KW-0472">Membrane</keyword>
<dbReference type="Pfam" id="PF13515">
    <property type="entry name" value="FUSC_2"/>
    <property type="match status" value="1"/>
</dbReference>
<feature type="transmembrane region" description="Helical" evidence="7">
    <location>
        <begin position="432"/>
        <end position="449"/>
    </location>
</feature>
<feature type="transmembrane region" description="Helical" evidence="7">
    <location>
        <begin position="86"/>
        <end position="103"/>
    </location>
</feature>
<accession>A0A4R1FN48</accession>
<dbReference type="EMBL" id="SMFT01000004">
    <property type="protein sequence ID" value="TCJ96197.1"/>
    <property type="molecule type" value="Genomic_DNA"/>
</dbReference>
<protein>
    <submittedName>
        <fullName evidence="10">Putative membrane protein (TIGR01666 family)</fullName>
    </submittedName>
</protein>
<dbReference type="NCBIfam" id="TIGR01666">
    <property type="entry name" value="YCCS"/>
    <property type="match status" value="1"/>
</dbReference>
<reference evidence="10 11" key="1">
    <citation type="submission" date="2019-03" db="EMBL/GenBank/DDBJ databases">
        <title>Genomic Encyclopedia of Type Strains, Phase IV (KMG-IV): sequencing the most valuable type-strain genomes for metagenomic binning, comparative biology and taxonomic classification.</title>
        <authorList>
            <person name="Goeker M."/>
        </authorList>
    </citation>
    <scope>NUCLEOTIDE SEQUENCE [LARGE SCALE GENOMIC DNA]</scope>
    <source>
        <strain evidence="10 11">DSM 15534</strain>
    </source>
</reference>
<feature type="transmembrane region" description="Helical" evidence="7">
    <location>
        <begin position="62"/>
        <end position="80"/>
    </location>
</feature>
<sequence length="717" mass="82633">MIKRWLTANIIAVLPVFIAVNIAALLVWQLAISQQSMPLVLGIIAGGLADLDHRLTGRLKNLFYTLIAFSISSIATQLTLGHSHAFIMVMTTMTFIFTILGTLGQRYNTVAFSALVVALYTGLTYLPSTPWYLNPLMILAGTLLYSVTAMLIYLLFPHRPVQENICKSFLALADYLDTKASFFDPDDIDELEQKQVQLALKNSQVIQSFNDCRSSLFYRLKGQHRHSRTQKMLRYYVTAQEIHEKVNSSHFNYQRITQQLKNSDILFRIQRLLELQAQACRQFAHQLQQNLPYQHNQRLEKALQGIQQSFEFYQQHQPQSPQFPLQRLIGNLQNVGWQLQHLGQDNQQEKSQHQQINNDNIAGLSNIIEAIRSQLNFRSPLFRHALRLSIVVFICCSIAEFLQLERGYWILLTAIFVCQPNYSATKTRLKQRIIGTILGVIVGSLLPYIGTTLETKLGIVVLSSTLFFFFRSNNYSFSTFFITIQVLMSFDIIGFDLYAAMGPRVIDTLTGSLISWLAVSYLWPDWKYLELNKVSEQALNANAKYLLYIISQLQFDQIDDLKYRIARRNAHNSANTLYIRVSNMNNEPHKYQSYLSEGFQLLKLNTTLLSYISALGAYRSYMATLTQQRDFLAQFYPTAKKIIYGLEHLAKLNTQEFEQLHQQISDNLKQFLNCYHEQLNQIDFTVPIQQLDMINQLLPNLYQAIQAVNKYSRPPLK</sequence>
<comment type="subcellular location">
    <subcellularLocation>
        <location evidence="1">Cell membrane</location>
        <topology evidence="1">Multi-pass membrane protein</topology>
    </subcellularLocation>
</comment>
<evidence type="ECO:0000256" key="3">
    <source>
        <dbReference type="ARBA" id="ARBA00022692"/>
    </source>
</evidence>
<feature type="transmembrane region" description="Helical" evidence="7">
    <location>
        <begin position="110"/>
        <end position="126"/>
    </location>
</feature>
<dbReference type="AlphaFoldDB" id="A0A4R1FN48"/>
<evidence type="ECO:0000256" key="6">
    <source>
        <dbReference type="ARBA" id="ARBA00043993"/>
    </source>
</evidence>
<evidence type="ECO:0000256" key="4">
    <source>
        <dbReference type="ARBA" id="ARBA00022989"/>
    </source>
</evidence>
<organism evidence="10 11">
    <name type="scientific">Volucribacter psittacicida</name>
    <dbReference type="NCBI Taxonomy" id="203482"/>
    <lineage>
        <taxon>Bacteria</taxon>
        <taxon>Pseudomonadati</taxon>
        <taxon>Pseudomonadota</taxon>
        <taxon>Gammaproteobacteria</taxon>
        <taxon>Pasteurellales</taxon>
        <taxon>Pasteurellaceae</taxon>
        <taxon>Volucribacter</taxon>
    </lineage>
</organism>
<feature type="transmembrane region" description="Helical" evidence="7">
    <location>
        <begin position="132"/>
        <end position="156"/>
    </location>
</feature>
<name>A0A4R1FN48_9PAST</name>
<dbReference type="Proteomes" id="UP000294702">
    <property type="component" value="Unassembled WGS sequence"/>
</dbReference>
<evidence type="ECO:0000256" key="5">
    <source>
        <dbReference type="ARBA" id="ARBA00023136"/>
    </source>
</evidence>
<feature type="transmembrane region" description="Helical" evidence="7">
    <location>
        <begin position="477"/>
        <end position="499"/>
    </location>
</feature>
<feature type="transmembrane region" description="Helical" evidence="7">
    <location>
        <begin position="6"/>
        <end position="28"/>
    </location>
</feature>
<keyword evidence="11" id="KW-1185">Reference proteome</keyword>
<comment type="caution">
    <text evidence="10">The sequence shown here is derived from an EMBL/GenBank/DDBJ whole genome shotgun (WGS) entry which is preliminary data.</text>
</comment>
<evidence type="ECO:0000256" key="2">
    <source>
        <dbReference type="ARBA" id="ARBA00022475"/>
    </source>
</evidence>
<keyword evidence="3 7" id="KW-0812">Transmembrane</keyword>
<gene>
    <name evidence="10" type="ORF">EV694_1750</name>
</gene>
<dbReference type="InterPro" id="IPR049453">
    <property type="entry name" value="Memb_transporter_dom"/>
</dbReference>
<feature type="domain" description="Integral membrane protein YccS N-terminal" evidence="8">
    <location>
        <begin position="61"/>
        <end position="339"/>
    </location>
</feature>
<keyword evidence="2" id="KW-1003">Cell membrane</keyword>
<comment type="similarity">
    <text evidence="6">Belongs to the YccS/YhfK family.</text>
</comment>
<dbReference type="InterPro" id="IPR032692">
    <property type="entry name" value="YccS_N"/>
</dbReference>
<evidence type="ECO:0000313" key="10">
    <source>
        <dbReference type="EMBL" id="TCJ96197.1"/>
    </source>
</evidence>